<comment type="similarity">
    <text evidence="1">Belongs to the glycosyl hydrolase 2 family.</text>
</comment>
<dbReference type="RefSeq" id="WP_186960036.1">
    <property type="nucleotide sequence ID" value="NZ_JACOOI010000015.1"/>
</dbReference>
<dbReference type="Proteomes" id="UP000644010">
    <property type="component" value="Unassembled WGS sequence"/>
</dbReference>
<dbReference type="InterPro" id="IPR036156">
    <property type="entry name" value="Beta-gal/glucu_dom_sf"/>
</dbReference>
<dbReference type="InterPro" id="IPR051913">
    <property type="entry name" value="GH2_Domain-Containing"/>
</dbReference>
<dbReference type="Pfam" id="PF00703">
    <property type="entry name" value="Glyco_hydro_2"/>
    <property type="match status" value="1"/>
</dbReference>
<name>A0ABR7E2X3_9BACT</name>
<evidence type="ECO:0000256" key="1">
    <source>
        <dbReference type="ARBA" id="ARBA00007401"/>
    </source>
</evidence>
<gene>
    <name evidence="8" type="ORF">H8S77_14555</name>
</gene>
<evidence type="ECO:0000313" key="9">
    <source>
        <dbReference type="Proteomes" id="UP000644010"/>
    </source>
</evidence>
<feature type="domain" description="Glycoside hydrolase family 2 catalytic" evidence="6">
    <location>
        <begin position="349"/>
        <end position="477"/>
    </location>
</feature>
<dbReference type="PANTHER" id="PTHR42732">
    <property type="entry name" value="BETA-GALACTOSIDASE"/>
    <property type="match status" value="1"/>
</dbReference>
<keyword evidence="3" id="KW-0326">Glycosidase</keyword>
<evidence type="ECO:0000259" key="5">
    <source>
        <dbReference type="Pfam" id="PF00703"/>
    </source>
</evidence>
<organism evidence="8 9">
    <name type="scientific">Parabacteroides segnis</name>
    <dbReference type="NCBI Taxonomy" id="2763058"/>
    <lineage>
        <taxon>Bacteria</taxon>
        <taxon>Pseudomonadati</taxon>
        <taxon>Bacteroidota</taxon>
        <taxon>Bacteroidia</taxon>
        <taxon>Bacteroidales</taxon>
        <taxon>Tannerellaceae</taxon>
        <taxon>Parabacteroides</taxon>
    </lineage>
</organism>
<keyword evidence="2" id="KW-0378">Hydrolase</keyword>
<accession>A0ABR7E2X3</accession>
<evidence type="ECO:0000259" key="6">
    <source>
        <dbReference type="Pfam" id="PF02836"/>
    </source>
</evidence>
<keyword evidence="4" id="KW-0732">Signal</keyword>
<dbReference type="SUPFAM" id="SSF49303">
    <property type="entry name" value="beta-Galactosidase/glucuronidase domain"/>
    <property type="match status" value="1"/>
</dbReference>
<evidence type="ECO:0000256" key="4">
    <source>
        <dbReference type="SAM" id="SignalP"/>
    </source>
</evidence>
<evidence type="ECO:0000256" key="3">
    <source>
        <dbReference type="ARBA" id="ARBA00023295"/>
    </source>
</evidence>
<dbReference type="InterPro" id="IPR006102">
    <property type="entry name" value="Ig-like_GH2"/>
</dbReference>
<evidence type="ECO:0000313" key="8">
    <source>
        <dbReference type="EMBL" id="MBC5644102.1"/>
    </source>
</evidence>
<dbReference type="InterPro" id="IPR006104">
    <property type="entry name" value="Glyco_hydro_2_N"/>
</dbReference>
<comment type="caution">
    <text evidence="8">The sequence shown here is derived from an EMBL/GenBank/DDBJ whole genome shotgun (WGS) entry which is preliminary data.</text>
</comment>
<dbReference type="SUPFAM" id="SSF49785">
    <property type="entry name" value="Galactose-binding domain-like"/>
    <property type="match status" value="1"/>
</dbReference>
<dbReference type="Gene3D" id="3.20.20.80">
    <property type="entry name" value="Glycosidases"/>
    <property type="match status" value="1"/>
</dbReference>
<feature type="chain" id="PRO_5046697066" evidence="4">
    <location>
        <begin position="20"/>
        <end position="603"/>
    </location>
</feature>
<dbReference type="EMBL" id="JACOOI010000015">
    <property type="protein sequence ID" value="MBC5644102.1"/>
    <property type="molecule type" value="Genomic_DNA"/>
</dbReference>
<evidence type="ECO:0000256" key="2">
    <source>
        <dbReference type="ARBA" id="ARBA00022801"/>
    </source>
</evidence>
<dbReference type="InterPro" id="IPR006103">
    <property type="entry name" value="Glyco_hydro_2_cat"/>
</dbReference>
<feature type="signal peptide" evidence="4">
    <location>
        <begin position="1"/>
        <end position="19"/>
    </location>
</feature>
<dbReference type="Gene3D" id="2.60.120.260">
    <property type="entry name" value="Galactose-binding domain-like"/>
    <property type="match status" value="1"/>
</dbReference>
<proteinExistence type="inferred from homology"/>
<dbReference type="SUPFAM" id="SSF51445">
    <property type="entry name" value="(Trans)glycosidases"/>
    <property type="match status" value="1"/>
</dbReference>
<feature type="domain" description="Glycosyl hydrolases family 2 sugar binding" evidence="7">
    <location>
        <begin position="100"/>
        <end position="177"/>
    </location>
</feature>
<evidence type="ECO:0000259" key="7">
    <source>
        <dbReference type="Pfam" id="PF02837"/>
    </source>
</evidence>
<dbReference type="InterPro" id="IPR008979">
    <property type="entry name" value="Galactose-bd-like_sf"/>
</dbReference>
<dbReference type="Pfam" id="PF02836">
    <property type="entry name" value="Glyco_hydro_2_C"/>
    <property type="match status" value="1"/>
</dbReference>
<dbReference type="Pfam" id="PF02837">
    <property type="entry name" value="Glyco_hydro_2_N"/>
    <property type="match status" value="1"/>
</dbReference>
<reference evidence="8 9" key="1">
    <citation type="submission" date="2020-08" db="EMBL/GenBank/DDBJ databases">
        <title>Genome public.</title>
        <authorList>
            <person name="Liu C."/>
            <person name="Sun Q."/>
        </authorList>
    </citation>
    <scope>NUCLEOTIDE SEQUENCE [LARGE SCALE GENOMIC DNA]</scope>
    <source>
        <strain evidence="8 9">BX2</strain>
    </source>
</reference>
<dbReference type="InterPro" id="IPR013783">
    <property type="entry name" value="Ig-like_fold"/>
</dbReference>
<dbReference type="PANTHER" id="PTHR42732:SF2">
    <property type="entry name" value="BETA-MANNOSIDASE"/>
    <property type="match status" value="1"/>
</dbReference>
<sequence>MKKAVLVCCALALTVCAQAQWKPAGDKIKTKWAEQINPQNVLPEYPRPQLERTDWVNLNGEWEYAIKPKGEVEPNSFDGNILVPFAVESSLSGVQKEVGENNELWYKRSFAVPANWKNKDVVLNFGAVDWKADVFVNDILIGSHQGGFTPFSFNITPYLTGKSNQKLVVRVWDPSDRGYQPRGKQTSNPEGIWYTPVTGIWQTVWLEPVATNHITSVKSIPNIDNGTMNVTVGTSQPCNTAVVEVKLLDKGQVVASAKGVQGKELRLAVQNPTLWDTSNPYLYDMKVSLTKDGKVVDDVKSYTAFRKISSKRDANGIMRMQLNNKNLFQYGPLDQGWWPDGLYTAPTDEALLYDIVKTKDWGFNMIRKHVKVEPARWYYHCDKEGILVWQDMPSGDMGNQWAPHTYNGGTDKERSSASIANYYQEWKEIMDLCVSHPSVVVWVPFNEAWGQFDTEKVAEWTKNYDPSRLVNPASGGNHRACGDILDLHNYPGPSMFLFDPQRVTVLGEYGGIGLPLENHLWWNKRNWGYVQFKNSDEVTAEYVKYANELKELVDRGFSAAVYTQTTDVEGEVNGLMTYDRKEIKINEAAVKKANQAVINQLSK</sequence>
<keyword evidence="9" id="KW-1185">Reference proteome</keyword>
<feature type="domain" description="Glycoside hydrolase family 2 immunoglobulin-like beta-sandwich" evidence="5">
    <location>
        <begin position="213"/>
        <end position="306"/>
    </location>
</feature>
<dbReference type="InterPro" id="IPR017853">
    <property type="entry name" value="GH"/>
</dbReference>
<dbReference type="Gene3D" id="2.60.40.10">
    <property type="entry name" value="Immunoglobulins"/>
    <property type="match status" value="1"/>
</dbReference>
<protein>
    <submittedName>
        <fullName evidence="8">Beta-galactosidase</fullName>
    </submittedName>
</protein>